<comment type="subunit">
    <text evidence="3 8">Homodimer and heterodimers.</text>
</comment>
<dbReference type="AlphaFoldDB" id="A0A161WS02"/>
<reference evidence="10" key="1">
    <citation type="journal article" date="2016" name="Nat. Genet.">
        <title>A high-quality carrot genome assembly provides new insights into carotenoid accumulation and asterid genome evolution.</title>
        <authorList>
            <person name="Iorizzo M."/>
            <person name="Ellison S."/>
            <person name="Senalik D."/>
            <person name="Zeng P."/>
            <person name="Satapoomin P."/>
            <person name="Huang J."/>
            <person name="Bowman M."/>
            <person name="Iovene M."/>
            <person name="Sanseverino W."/>
            <person name="Cavagnaro P."/>
            <person name="Yildiz M."/>
            <person name="Macko-Podgorni A."/>
            <person name="Moranska E."/>
            <person name="Grzebelus E."/>
            <person name="Grzebelus D."/>
            <person name="Ashrafi H."/>
            <person name="Zheng Z."/>
            <person name="Cheng S."/>
            <person name="Spooner D."/>
            <person name="Van Deynze A."/>
            <person name="Simon P."/>
        </authorList>
    </citation>
    <scope>NUCLEOTIDE SEQUENCE [LARGE SCALE GENOMIC DNA]</scope>
    <source>
        <tissue evidence="10">Leaf</tissue>
    </source>
</reference>
<dbReference type="InterPro" id="IPR006702">
    <property type="entry name" value="CASP_dom"/>
</dbReference>
<dbReference type="EMBL" id="LNRQ01000003">
    <property type="protein sequence ID" value="KZN01445.1"/>
    <property type="molecule type" value="Genomic_DNA"/>
</dbReference>
<evidence type="ECO:0000256" key="5">
    <source>
        <dbReference type="ARBA" id="ARBA00022692"/>
    </source>
</evidence>
<evidence type="ECO:0000256" key="7">
    <source>
        <dbReference type="ARBA" id="ARBA00023136"/>
    </source>
</evidence>
<organism evidence="10">
    <name type="scientific">Daucus carota subsp. sativus</name>
    <name type="common">Carrot</name>
    <dbReference type="NCBI Taxonomy" id="79200"/>
    <lineage>
        <taxon>Eukaryota</taxon>
        <taxon>Viridiplantae</taxon>
        <taxon>Streptophyta</taxon>
        <taxon>Embryophyta</taxon>
        <taxon>Tracheophyta</taxon>
        <taxon>Spermatophyta</taxon>
        <taxon>Magnoliopsida</taxon>
        <taxon>eudicotyledons</taxon>
        <taxon>Gunneridae</taxon>
        <taxon>Pentapetalae</taxon>
        <taxon>asterids</taxon>
        <taxon>campanulids</taxon>
        <taxon>Apiales</taxon>
        <taxon>Apiaceae</taxon>
        <taxon>Apioideae</taxon>
        <taxon>Scandiceae</taxon>
        <taxon>Daucinae</taxon>
        <taxon>Daucus</taxon>
        <taxon>Daucus sect. Daucus</taxon>
    </lineage>
</organism>
<comment type="similarity">
    <text evidence="2 8">Belongs to the Casparian strip membrane proteins (CASP) family.</text>
</comment>
<feature type="transmembrane region" description="Helical" evidence="8">
    <location>
        <begin position="55"/>
        <end position="78"/>
    </location>
</feature>
<evidence type="ECO:0000256" key="2">
    <source>
        <dbReference type="ARBA" id="ARBA00007651"/>
    </source>
</evidence>
<comment type="caution">
    <text evidence="8">Lacks conserved residue(s) required for the propagation of feature annotation.</text>
</comment>
<proteinExistence type="inferred from homology"/>
<keyword evidence="4 8" id="KW-1003">Cell membrane</keyword>
<keyword evidence="7 8" id="KW-0472">Membrane</keyword>
<dbReference type="PANTHER" id="PTHR33573">
    <property type="entry name" value="CASP-LIKE PROTEIN 4A4"/>
    <property type="match status" value="1"/>
</dbReference>
<feature type="domain" description="Casparian strip membrane protein" evidence="9">
    <location>
        <begin position="8"/>
        <end position="150"/>
    </location>
</feature>
<evidence type="ECO:0000256" key="1">
    <source>
        <dbReference type="ARBA" id="ARBA00004651"/>
    </source>
</evidence>
<name>A0A161WS02_DAUCS</name>
<keyword evidence="5 8" id="KW-0812">Transmembrane</keyword>
<evidence type="ECO:0000256" key="6">
    <source>
        <dbReference type="ARBA" id="ARBA00022989"/>
    </source>
</evidence>
<accession>A0A161WS02</accession>
<dbReference type="Gramene" id="KZN01445">
    <property type="protein sequence ID" value="KZN01445"/>
    <property type="gene ID" value="DCAR_010199"/>
</dbReference>
<comment type="subcellular location">
    <subcellularLocation>
        <location evidence="1 8">Cell membrane</location>
        <topology evidence="1 8">Multi-pass membrane protein</topology>
    </subcellularLocation>
</comment>
<dbReference type="Pfam" id="PF04535">
    <property type="entry name" value="CASP_dom"/>
    <property type="match status" value="1"/>
</dbReference>
<evidence type="ECO:0000256" key="8">
    <source>
        <dbReference type="RuleBase" id="RU361233"/>
    </source>
</evidence>
<feature type="transmembrane region" description="Helical" evidence="8">
    <location>
        <begin position="99"/>
        <end position="118"/>
    </location>
</feature>
<evidence type="ECO:0000256" key="4">
    <source>
        <dbReference type="ARBA" id="ARBA00022475"/>
    </source>
</evidence>
<evidence type="ECO:0000313" key="10">
    <source>
        <dbReference type="EMBL" id="KZN01445.1"/>
    </source>
</evidence>
<evidence type="ECO:0000259" key="9">
    <source>
        <dbReference type="Pfam" id="PF04535"/>
    </source>
</evidence>
<comment type="caution">
    <text evidence="10">The sequence shown here is derived from an EMBL/GenBank/DDBJ whole genome shotgun (WGS) entry which is preliminary data.</text>
</comment>
<gene>
    <name evidence="10" type="ORF">DCAR_010199</name>
</gene>
<evidence type="ECO:0000256" key="3">
    <source>
        <dbReference type="ARBA" id="ARBA00011489"/>
    </source>
</evidence>
<dbReference type="PANTHER" id="PTHR33573:SF17">
    <property type="entry name" value="CASP-LIKE PROTEIN 4D1"/>
    <property type="match status" value="1"/>
</dbReference>
<protein>
    <recommendedName>
        <fullName evidence="8">CASP-like protein</fullName>
    </recommendedName>
</protein>
<sequence>MPTLSNASAKTSLGLRILALLLLFSSVIVMATCSIPDFIDGLNNRFTILFTYRYVFAIGIVGCFYSLVQVIFGIYHVYTDKRSIQNGFLPIFDLYGDMLISFLLATAMGAGFAVTYEINKYSDIVLELGASTKFLNQLFVSVGLLFTGSICLAVLAVLSSIFRDSDTSGKGSVMFG</sequence>
<keyword evidence="6 8" id="KW-1133">Transmembrane helix</keyword>
<dbReference type="OMA" id="YGFPITV"/>
<feature type="transmembrane region" description="Helical" evidence="8">
    <location>
        <begin position="138"/>
        <end position="162"/>
    </location>
</feature>
<dbReference type="GO" id="GO:0005886">
    <property type="term" value="C:plasma membrane"/>
    <property type="evidence" value="ECO:0007669"/>
    <property type="project" value="UniProtKB-SubCell"/>
</dbReference>